<feature type="non-terminal residue" evidence="2">
    <location>
        <position position="97"/>
    </location>
</feature>
<proteinExistence type="predicted"/>
<protein>
    <submittedName>
        <fullName evidence="2">Uncharacterized protein</fullName>
    </submittedName>
</protein>
<reference evidence="2" key="1">
    <citation type="journal article" date="2010" name="Science">
        <title>Plasticity of animal genome architecture unmasked by rapid evolution of a pelagic tunicate.</title>
        <authorList>
            <person name="Denoeud F."/>
            <person name="Henriet S."/>
            <person name="Mungpakdee S."/>
            <person name="Aury J.M."/>
            <person name="Da Silva C."/>
            <person name="Brinkmann H."/>
            <person name="Mikhaleva J."/>
            <person name="Olsen L.C."/>
            <person name="Jubin C."/>
            <person name="Canestro C."/>
            <person name="Bouquet J.M."/>
            <person name="Danks G."/>
            <person name="Poulain J."/>
            <person name="Campsteijn C."/>
            <person name="Adamski M."/>
            <person name="Cross I."/>
            <person name="Yadetie F."/>
            <person name="Muffato M."/>
            <person name="Louis A."/>
            <person name="Butcher S."/>
            <person name="Tsagkogeorga G."/>
            <person name="Konrad A."/>
            <person name="Singh S."/>
            <person name="Jensen M.F."/>
            <person name="Cong E.H."/>
            <person name="Eikeseth-Otteraa H."/>
            <person name="Noel B."/>
            <person name="Anthouard V."/>
            <person name="Porcel B.M."/>
            <person name="Kachouri-Lafond R."/>
            <person name="Nishino A."/>
            <person name="Ugolini M."/>
            <person name="Chourrout P."/>
            <person name="Nishida H."/>
            <person name="Aasland R."/>
            <person name="Huzurbazar S."/>
            <person name="Westhof E."/>
            <person name="Delsuc F."/>
            <person name="Lehrach H."/>
            <person name="Reinhardt R."/>
            <person name="Weissenbach J."/>
            <person name="Roy S.W."/>
            <person name="Artiguenave F."/>
            <person name="Postlethwait J.H."/>
            <person name="Manak J.R."/>
            <person name="Thompson E.M."/>
            <person name="Jaillon O."/>
            <person name="Du Pasquier L."/>
            <person name="Boudinot P."/>
            <person name="Liberles D.A."/>
            <person name="Volff J.N."/>
            <person name="Philippe H."/>
            <person name="Lenhard B."/>
            <person name="Roest Crollius H."/>
            <person name="Wincker P."/>
            <person name="Chourrout D."/>
        </authorList>
    </citation>
    <scope>NUCLEOTIDE SEQUENCE [LARGE SCALE GENOMIC DNA]</scope>
</reference>
<accession>E4YUQ2</accession>
<sequence length="97" mass="10954">MLKWSSSLREIKAMSPVSLEFQGEFSTEERTAWQSRFKEMMSELTVDRPRTSTSKFSTLNTHDQSSSVPKQCKIVLHKPDQNANEVGSSMSGSLSPR</sequence>
<dbReference type="Proteomes" id="UP000011014">
    <property type="component" value="Unassembled WGS sequence"/>
</dbReference>
<gene>
    <name evidence="2" type="ORF">GSOID_T00019741001</name>
</gene>
<evidence type="ECO:0000256" key="1">
    <source>
        <dbReference type="SAM" id="MobiDB-lite"/>
    </source>
</evidence>
<feature type="region of interest" description="Disordered" evidence="1">
    <location>
        <begin position="44"/>
        <end position="69"/>
    </location>
</feature>
<evidence type="ECO:0000313" key="2">
    <source>
        <dbReference type="EMBL" id="CBY39191.1"/>
    </source>
</evidence>
<feature type="compositionally biased region" description="Polar residues" evidence="1">
    <location>
        <begin position="51"/>
        <end position="69"/>
    </location>
</feature>
<feature type="compositionally biased region" description="Polar residues" evidence="1">
    <location>
        <begin position="81"/>
        <end position="97"/>
    </location>
</feature>
<dbReference type="EMBL" id="FN655457">
    <property type="protein sequence ID" value="CBY39191.1"/>
    <property type="molecule type" value="Genomic_DNA"/>
</dbReference>
<dbReference type="AlphaFoldDB" id="E4YUQ2"/>
<feature type="region of interest" description="Disordered" evidence="1">
    <location>
        <begin position="78"/>
        <end position="97"/>
    </location>
</feature>
<name>E4YUQ2_OIKDI</name>
<organism evidence="2">
    <name type="scientific">Oikopleura dioica</name>
    <name type="common">Tunicate</name>
    <dbReference type="NCBI Taxonomy" id="34765"/>
    <lineage>
        <taxon>Eukaryota</taxon>
        <taxon>Metazoa</taxon>
        <taxon>Chordata</taxon>
        <taxon>Tunicata</taxon>
        <taxon>Appendicularia</taxon>
        <taxon>Copelata</taxon>
        <taxon>Oikopleuridae</taxon>
        <taxon>Oikopleura</taxon>
    </lineage>
</organism>